<dbReference type="Gene3D" id="3.20.20.80">
    <property type="entry name" value="Glycosidases"/>
    <property type="match status" value="1"/>
</dbReference>
<proteinExistence type="inferred from homology"/>
<dbReference type="SMART" id="SM00636">
    <property type="entry name" value="Glyco_18"/>
    <property type="match status" value="1"/>
</dbReference>
<dbReference type="InterPro" id="IPR011583">
    <property type="entry name" value="Chitinase_II/V-like_cat"/>
</dbReference>
<sequence>MQFSKTQKKTILKKNLLLSFFLCLALGPAMAQTNDFKVIGYLPYYRFAYNSQIEYERLTHVNLAFANPDMSGQLSLDGQDPTPVIEAAHQAGAEVFISLAGGALTPAWEAAWEHLMLPENRSAFIHQIMVYVAENSFDGVDFDLEWSHVNEKYSPFVLELRDSMDAHGLPLTAALPGTYRYPDISEEALAAFDWVNMMAYDLTGSWDPNNPGPHSPYSFALNSMFYWQGQGVPKPQLTLGVPFYGYNFGTSPVSSARYATIVGWDPANAWADQVDQVYYNGIPTIVDKTELALSQLGGIMIWELGQDDFSDLSLLRAIDETVNGVTQAEDELPLAARAYPNPLGAALIVENPGPEVLLGRLFDSSGRPLAAAIIQPGTDYQYPTLNLPAGLYVLNLQSGGVQRSIKLVKP</sequence>
<reference evidence="9 10" key="1">
    <citation type="submission" date="2019-08" db="EMBL/GenBank/DDBJ databases">
        <title>Genome of Phaeodactylibacter luteus.</title>
        <authorList>
            <person name="Bowman J.P."/>
        </authorList>
    </citation>
    <scope>NUCLEOTIDE SEQUENCE [LARGE SCALE GENOMIC DNA]</scope>
    <source>
        <strain evidence="9 10">KCTC 42180</strain>
    </source>
</reference>
<dbReference type="GO" id="GO:0005576">
    <property type="term" value="C:extracellular region"/>
    <property type="evidence" value="ECO:0007669"/>
    <property type="project" value="TreeGrafter"/>
</dbReference>
<organism evidence="9 10">
    <name type="scientific">Phaeodactylibacter luteus</name>
    <dbReference type="NCBI Taxonomy" id="1564516"/>
    <lineage>
        <taxon>Bacteria</taxon>
        <taxon>Pseudomonadati</taxon>
        <taxon>Bacteroidota</taxon>
        <taxon>Saprospiria</taxon>
        <taxon>Saprospirales</taxon>
        <taxon>Haliscomenobacteraceae</taxon>
        <taxon>Phaeodactylibacter</taxon>
    </lineage>
</organism>
<keyword evidence="10" id="KW-1185">Reference proteome</keyword>
<dbReference type="NCBIfam" id="TIGR04183">
    <property type="entry name" value="Por_Secre_tail"/>
    <property type="match status" value="1"/>
</dbReference>
<dbReference type="EMBL" id="VOOR01000070">
    <property type="protein sequence ID" value="TXB60639.1"/>
    <property type="molecule type" value="Genomic_DNA"/>
</dbReference>
<dbReference type="PROSITE" id="PS51910">
    <property type="entry name" value="GH18_2"/>
    <property type="match status" value="1"/>
</dbReference>
<dbReference type="InterPro" id="IPR026444">
    <property type="entry name" value="Secre_tail"/>
</dbReference>
<dbReference type="EC" id="3.2.1.14" evidence="2"/>
<gene>
    <name evidence="9" type="ORF">FRY97_20035</name>
</gene>
<keyword evidence="3 5" id="KW-0378">Hydrolase</keyword>
<dbReference type="GO" id="GO:0008061">
    <property type="term" value="F:chitin binding"/>
    <property type="evidence" value="ECO:0007669"/>
    <property type="project" value="InterPro"/>
</dbReference>
<evidence type="ECO:0000313" key="10">
    <source>
        <dbReference type="Proteomes" id="UP000321580"/>
    </source>
</evidence>
<dbReference type="PANTHER" id="PTHR11177">
    <property type="entry name" value="CHITINASE"/>
    <property type="match status" value="1"/>
</dbReference>
<comment type="catalytic activity">
    <reaction evidence="1">
        <text>Random endo-hydrolysis of N-acetyl-beta-D-glucosaminide (1-&gt;4)-beta-linkages in chitin and chitodextrins.</text>
        <dbReference type="EC" id="3.2.1.14"/>
    </reaction>
</comment>
<dbReference type="Pfam" id="PF00704">
    <property type="entry name" value="Glyco_hydro_18"/>
    <property type="match status" value="1"/>
</dbReference>
<dbReference type="GO" id="GO:0008843">
    <property type="term" value="F:endochitinase activity"/>
    <property type="evidence" value="ECO:0007669"/>
    <property type="project" value="UniProtKB-EC"/>
</dbReference>
<comment type="similarity">
    <text evidence="6">Belongs to the glycosyl hydrolase 18 family.</text>
</comment>
<evidence type="ECO:0000256" key="4">
    <source>
        <dbReference type="ARBA" id="ARBA00023295"/>
    </source>
</evidence>
<evidence type="ECO:0000256" key="5">
    <source>
        <dbReference type="RuleBase" id="RU000489"/>
    </source>
</evidence>
<feature type="domain" description="GH18" evidence="8">
    <location>
        <begin position="36"/>
        <end position="325"/>
    </location>
</feature>
<dbReference type="PROSITE" id="PS01095">
    <property type="entry name" value="GH18_1"/>
    <property type="match status" value="1"/>
</dbReference>
<dbReference type="InterPro" id="IPR001223">
    <property type="entry name" value="Glyco_hydro18_cat"/>
</dbReference>
<protein>
    <recommendedName>
        <fullName evidence="2">chitinase</fullName>
        <ecNumber evidence="2">3.2.1.14</ecNumber>
    </recommendedName>
</protein>
<evidence type="ECO:0000256" key="3">
    <source>
        <dbReference type="ARBA" id="ARBA00022801"/>
    </source>
</evidence>
<dbReference type="OrthoDB" id="9775889at2"/>
<keyword evidence="4 5" id="KW-0326">Glycosidase</keyword>
<evidence type="ECO:0000259" key="8">
    <source>
        <dbReference type="PROSITE" id="PS51910"/>
    </source>
</evidence>
<keyword evidence="7" id="KW-0732">Signal</keyword>
<name>A0A5C6RHA4_9BACT</name>
<comment type="caution">
    <text evidence="9">The sequence shown here is derived from an EMBL/GenBank/DDBJ whole genome shotgun (WGS) entry which is preliminary data.</text>
</comment>
<dbReference type="InterPro" id="IPR001579">
    <property type="entry name" value="Glyco_hydro_18_chit_AS"/>
</dbReference>
<dbReference type="InterPro" id="IPR017853">
    <property type="entry name" value="GH"/>
</dbReference>
<dbReference type="AlphaFoldDB" id="A0A5C6RHA4"/>
<dbReference type="GO" id="GO:0005975">
    <property type="term" value="P:carbohydrate metabolic process"/>
    <property type="evidence" value="ECO:0007669"/>
    <property type="project" value="InterPro"/>
</dbReference>
<dbReference type="PANTHER" id="PTHR11177:SF317">
    <property type="entry name" value="CHITINASE 12-RELATED"/>
    <property type="match status" value="1"/>
</dbReference>
<dbReference type="SUPFAM" id="SSF51445">
    <property type="entry name" value="(Trans)glycosidases"/>
    <property type="match status" value="1"/>
</dbReference>
<feature type="chain" id="PRO_5022826146" description="chitinase" evidence="7">
    <location>
        <begin position="32"/>
        <end position="410"/>
    </location>
</feature>
<feature type="signal peptide" evidence="7">
    <location>
        <begin position="1"/>
        <end position="31"/>
    </location>
</feature>
<accession>A0A5C6RHA4</accession>
<dbReference type="Gene3D" id="3.40.5.30">
    <property type="entry name" value="(Trans)glycosidases - domain 2"/>
    <property type="match status" value="1"/>
</dbReference>
<evidence type="ECO:0000313" key="9">
    <source>
        <dbReference type="EMBL" id="TXB60639.1"/>
    </source>
</evidence>
<evidence type="ECO:0000256" key="1">
    <source>
        <dbReference type="ARBA" id="ARBA00000822"/>
    </source>
</evidence>
<dbReference type="Proteomes" id="UP000321580">
    <property type="component" value="Unassembled WGS sequence"/>
</dbReference>
<evidence type="ECO:0000256" key="7">
    <source>
        <dbReference type="SAM" id="SignalP"/>
    </source>
</evidence>
<dbReference type="GO" id="GO:0006032">
    <property type="term" value="P:chitin catabolic process"/>
    <property type="evidence" value="ECO:0007669"/>
    <property type="project" value="TreeGrafter"/>
</dbReference>
<evidence type="ECO:0000256" key="6">
    <source>
        <dbReference type="RuleBase" id="RU004453"/>
    </source>
</evidence>
<dbReference type="InterPro" id="IPR050314">
    <property type="entry name" value="Glycosyl_Hydrlase_18"/>
</dbReference>
<evidence type="ECO:0000256" key="2">
    <source>
        <dbReference type="ARBA" id="ARBA00012729"/>
    </source>
</evidence>